<dbReference type="Proteomes" id="UP001600064">
    <property type="component" value="Unassembled WGS sequence"/>
</dbReference>
<dbReference type="InterPro" id="IPR036869">
    <property type="entry name" value="J_dom_sf"/>
</dbReference>
<dbReference type="EMBL" id="JAZGUE010000003">
    <property type="protein sequence ID" value="KAL2269116.1"/>
    <property type="molecule type" value="Genomic_DNA"/>
</dbReference>
<keyword evidence="6" id="KW-1185">Reference proteome</keyword>
<comment type="caution">
    <text evidence="5">The sequence shown here is derived from an EMBL/GenBank/DDBJ whole genome shotgun (WGS) entry which is preliminary data.</text>
</comment>
<keyword evidence="3" id="KW-0472">Membrane</keyword>
<keyword evidence="3" id="KW-0812">Transmembrane</keyword>
<dbReference type="CDD" id="cd06257">
    <property type="entry name" value="DnaJ"/>
    <property type="match status" value="1"/>
</dbReference>
<feature type="transmembrane region" description="Helical" evidence="3">
    <location>
        <begin position="251"/>
        <end position="271"/>
    </location>
</feature>
<feature type="region of interest" description="Disordered" evidence="2">
    <location>
        <begin position="276"/>
        <end position="312"/>
    </location>
</feature>
<name>A0ABR4DFJ3_9PEZI</name>
<evidence type="ECO:0000313" key="5">
    <source>
        <dbReference type="EMBL" id="KAL2269116.1"/>
    </source>
</evidence>
<dbReference type="InterPro" id="IPR001623">
    <property type="entry name" value="DnaJ_domain"/>
</dbReference>
<dbReference type="Gene3D" id="1.10.287.110">
    <property type="entry name" value="DnaJ domain"/>
    <property type="match status" value="1"/>
</dbReference>
<dbReference type="SUPFAM" id="SSF46565">
    <property type="entry name" value="Chaperone J-domain"/>
    <property type="match status" value="1"/>
</dbReference>
<organism evidence="5 6">
    <name type="scientific">Remersonia thermophila</name>
    <dbReference type="NCBI Taxonomy" id="72144"/>
    <lineage>
        <taxon>Eukaryota</taxon>
        <taxon>Fungi</taxon>
        <taxon>Dikarya</taxon>
        <taxon>Ascomycota</taxon>
        <taxon>Pezizomycotina</taxon>
        <taxon>Sordariomycetes</taxon>
        <taxon>Sordariomycetidae</taxon>
        <taxon>Sordariales</taxon>
        <taxon>Sordariales incertae sedis</taxon>
        <taxon>Remersonia</taxon>
    </lineage>
</organism>
<reference evidence="5 6" key="1">
    <citation type="journal article" date="2024" name="Commun. Biol.">
        <title>Comparative genomic analysis of thermophilic fungi reveals convergent evolutionary adaptations and gene losses.</title>
        <authorList>
            <person name="Steindorff A.S."/>
            <person name="Aguilar-Pontes M.V."/>
            <person name="Robinson A.J."/>
            <person name="Andreopoulos B."/>
            <person name="LaButti K."/>
            <person name="Kuo A."/>
            <person name="Mondo S."/>
            <person name="Riley R."/>
            <person name="Otillar R."/>
            <person name="Haridas S."/>
            <person name="Lipzen A."/>
            <person name="Grimwood J."/>
            <person name="Schmutz J."/>
            <person name="Clum A."/>
            <person name="Reid I.D."/>
            <person name="Moisan M.C."/>
            <person name="Butler G."/>
            <person name="Nguyen T.T.M."/>
            <person name="Dewar K."/>
            <person name="Conant G."/>
            <person name="Drula E."/>
            <person name="Henrissat B."/>
            <person name="Hansel C."/>
            <person name="Singer S."/>
            <person name="Hutchinson M.I."/>
            <person name="de Vries R.P."/>
            <person name="Natvig D.O."/>
            <person name="Powell A.J."/>
            <person name="Tsang A."/>
            <person name="Grigoriev I.V."/>
        </authorList>
    </citation>
    <scope>NUCLEOTIDE SEQUENCE [LARGE SCALE GENOMIC DNA]</scope>
    <source>
        <strain evidence="5 6">ATCC 22073</strain>
    </source>
</reference>
<feature type="region of interest" description="Disordered" evidence="2">
    <location>
        <begin position="121"/>
        <end position="235"/>
    </location>
</feature>
<proteinExistence type="predicted"/>
<dbReference type="PROSITE" id="PS50076">
    <property type="entry name" value="DNAJ_2"/>
    <property type="match status" value="1"/>
</dbReference>
<dbReference type="Pfam" id="PF00226">
    <property type="entry name" value="DnaJ"/>
    <property type="match status" value="1"/>
</dbReference>
<keyword evidence="3" id="KW-1133">Transmembrane helix</keyword>
<feature type="domain" description="J" evidence="4">
    <location>
        <begin position="49"/>
        <end position="114"/>
    </location>
</feature>
<evidence type="ECO:0000313" key="6">
    <source>
        <dbReference type="Proteomes" id="UP001600064"/>
    </source>
</evidence>
<dbReference type="InterPro" id="IPR051938">
    <property type="entry name" value="Apopto_cytoskel_mod"/>
</dbReference>
<feature type="compositionally biased region" description="Low complexity" evidence="2">
    <location>
        <begin position="126"/>
        <end position="144"/>
    </location>
</feature>
<gene>
    <name evidence="5" type="ORF">VTJ83DRAFT_3962</name>
</gene>
<dbReference type="SMART" id="SM00271">
    <property type="entry name" value="DnaJ"/>
    <property type="match status" value="1"/>
</dbReference>
<evidence type="ECO:0000256" key="3">
    <source>
        <dbReference type="SAM" id="Phobius"/>
    </source>
</evidence>
<keyword evidence="1" id="KW-0143">Chaperone</keyword>
<dbReference type="RefSeq" id="XP_070867840.1">
    <property type="nucleotide sequence ID" value="XM_071010398.1"/>
</dbReference>
<dbReference type="GeneID" id="98125042"/>
<sequence>MPLYYNPTGAARSAAHLTARATASWSGCRFFHASPPRHRLDAHHGGGSNHYETLNVPPDASLAEIKKSFYLLSKRHHPDVNPSDPHAPARFMRISEAYATLSHAEKRARYDRDVMSRYFSRRGGHHSSTAGSATTSGASYHSTGPAGGRPASGLSRRRGTYQGPPPSFYRSGGWGAHAAKRRAAHEESTGMGAGFGTHAPHGSGGSGGTADGAPPGGGFNTPARRSDSRRAHRMAQQRGVNIDAYDTPTNLSFFGMAGILSIVVFATFWLADRAPPSQRTKKGAGPGPGANGTPPKTSTPAANGQHGTGKET</sequence>
<protein>
    <recommendedName>
        <fullName evidence="4">J domain-containing protein</fullName>
    </recommendedName>
</protein>
<evidence type="ECO:0000256" key="1">
    <source>
        <dbReference type="ARBA" id="ARBA00023186"/>
    </source>
</evidence>
<accession>A0ABR4DFJ3</accession>
<evidence type="ECO:0000259" key="4">
    <source>
        <dbReference type="PROSITE" id="PS50076"/>
    </source>
</evidence>
<dbReference type="PRINTS" id="PR00625">
    <property type="entry name" value="JDOMAIN"/>
</dbReference>
<dbReference type="PANTHER" id="PTHR44145">
    <property type="entry name" value="DNAJ HOMOLOG SUBFAMILY A MEMBER 3, MITOCHONDRIAL"/>
    <property type="match status" value="1"/>
</dbReference>
<evidence type="ECO:0000256" key="2">
    <source>
        <dbReference type="SAM" id="MobiDB-lite"/>
    </source>
</evidence>
<dbReference type="PANTHER" id="PTHR44145:SF3">
    <property type="entry name" value="DNAJ HOMOLOG SUBFAMILY A MEMBER 3, MITOCHONDRIAL"/>
    <property type="match status" value="1"/>
</dbReference>
<feature type="compositionally biased region" description="Gly residues" evidence="2">
    <location>
        <begin position="202"/>
        <end position="219"/>
    </location>
</feature>